<evidence type="ECO:0000313" key="4">
    <source>
        <dbReference type="Proteomes" id="UP001310022"/>
    </source>
</evidence>
<feature type="chain" id="PRO_5043024426" evidence="2">
    <location>
        <begin position="21"/>
        <end position="187"/>
    </location>
</feature>
<keyword evidence="1" id="KW-0175">Coiled coil</keyword>
<dbReference type="EMBL" id="BQKE01000001">
    <property type="protein sequence ID" value="GJM60992.1"/>
    <property type="molecule type" value="Genomic_DNA"/>
</dbReference>
<dbReference type="RefSeq" id="WP_338236627.1">
    <property type="nucleotide sequence ID" value="NZ_BQKE01000001.1"/>
</dbReference>
<evidence type="ECO:0000256" key="1">
    <source>
        <dbReference type="SAM" id="Coils"/>
    </source>
</evidence>
<feature type="signal peptide" evidence="2">
    <location>
        <begin position="1"/>
        <end position="20"/>
    </location>
</feature>
<name>A0AAN4VY88_9BACT</name>
<evidence type="ECO:0000256" key="2">
    <source>
        <dbReference type="SAM" id="SignalP"/>
    </source>
</evidence>
<protein>
    <submittedName>
        <fullName evidence="3">Uncharacterized protein</fullName>
    </submittedName>
</protein>
<evidence type="ECO:0000313" key="3">
    <source>
        <dbReference type="EMBL" id="GJM60992.1"/>
    </source>
</evidence>
<feature type="coiled-coil region" evidence="1">
    <location>
        <begin position="17"/>
        <end position="58"/>
    </location>
</feature>
<gene>
    <name evidence="3" type="ORF">PEDI_15440</name>
</gene>
<sequence>MKNFFLFTCICSLLFSSAFAQNECDGLVDRVEEMNRQINEKTNEIQQLNASIAYYKNTLKIINSKKETECNDVLFKINKVTGNSNSGEVKIEGVVINTKLERSLQGSFSEVFDPQGNVSTSYKIEVGNQKRLAALYKDVPVKFSAVIEQYDLDAPIINLLKMKFYSSVGYKKDDLIVVFRNLEVDWR</sequence>
<keyword evidence="2" id="KW-0732">Signal</keyword>
<dbReference type="Proteomes" id="UP001310022">
    <property type="component" value="Unassembled WGS sequence"/>
</dbReference>
<organism evidence="3 4">
    <name type="scientific">Persicobacter diffluens</name>
    <dbReference type="NCBI Taxonomy" id="981"/>
    <lineage>
        <taxon>Bacteria</taxon>
        <taxon>Pseudomonadati</taxon>
        <taxon>Bacteroidota</taxon>
        <taxon>Cytophagia</taxon>
        <taxon>Cytophagales</taxon>
        <taxon>Persicobacteraceae</taxon>
        <taxon>Persicobacter</taxon>
    </lineage>
</organism>
<accession>A0AAN4VY88</accession>
<proteinExistence type="predicted"/>
<dbReference type="AlphaFoldDB" id="A0AAN4VY88"/>
<comment type="caution">
    <text evidence="3">The sequence shown here is derived from an EMBL/GenBank/DDBJ whole genome shotgun (WGS) entry which is preliminary data.</text>
</comment>
<keyword evidence="4" id="KW-1185">Reference proteome</keyword>
<reference evidence="3 4" key="1">
    <citation type="submission" date="2021-12" db="EMBL/GenBank/DDBJ databases">
        <title>Genome sequencing of bacteria with rrn-lacking chromosome and rrn-plasmid.</title>
        <authorList>
            <person name="Anda M."/>
            <person name="Iwasaki W."/>
        </authorList>
    </citation>
    <scope>NUCLEOTIDE SEQUENCE [LARGE SCALE GENOMIC DNA]</scope>
    <source>
        <strain evidence="3 4">NBRC 15940</strain>
    </source>
</reference>